<proteinExistence type="predicted"/>
<protein>
    <submittedName>
        <fullName evidence="1">Uncharacterized protein</fullName>
    </submittedName>
</protein>
<reference evidence="1 2" key="1">
    <citation type="submission" date="2019-07" db="EMBL/GenBank/DDBJ databases">
        <title>WGS assembly of Gossypium tomentosum.</title>
        <authorList>
            <person name="Chen Z.J."/>
            <person name="Sreedasyam A."/>
            <person name="Ando A."/>
            <person name="Song Q."/>
            <person name="De L."/>
            <person name="Hulse-Kemp A."/>
            <person name="Ding M."/>
            <person name="Ye W."/>
            <person name="Kirkbride R."/>
            <person name="Jenkins J."/>
            <person name="Plott C."/>
            <person name="Lovell J."/>
            <person name="Lin Y.-M."/>
            <person name="Vaughn R."/>
            <person name="Liu B."/>
            <person name="Li W."/>
            <person name="Simpson S."/>
            <person name="Scheffler B."/>
            <person name="Saski C."/>
            <person name="Grover C."/>
            <person name="Hu G."/>
            <person name="Conover J."/>
            <person name="Carlson J."/>
            <person name="Shu S."/>
            <person name="Boston L."/>
            <person name="Williams M."/>
            <person name="Peterson D."/>
            <person name="Mcgee K."/>
            <person name="Jones D."/>
            <person name="Wendel J."/>
            <person name="Stelly D."/>
            <person name="Grimwood J."/>
            <person name="Schmutz J."/>
        </authorList>
    </citation>
    <scope>NUCLEOTIDE SEQUENCE [LARGE SCALE GENOMIC DNA]</scope>
    <source>
        <strain evidence="1">7179.01</strain>
    </source>
</reference>
<organism evidence="1 2">
    <name type="scientific">Gossypium tomentosum</name>
    <name type="common">Hawaiian cotton</name>
    <name type="synonym">Gossypium sandvicense</name>
    <dbReference type="NCBI Taxonomy" id="34277"/>
    <lineage>
        <taxon>Eukaryota</taxon>
        <taxon>Viridiplantae</taxon>
        <taxon>Streptophyta</taxon>
        <taxon>Embryophyta</taxon>
        <taxon>Tracheophyta</taxon>
        <taxon>Spermatophyta</taxon>
        <taxon>Magnoliopsida</taxon>
        <taxon>eudicotyledons</taxon>
        <taxon>Gunneridae</taxon>
        <taxon>Pentapetalae</taxon>
        <taxon>rosids</taxon>
        <taxon>malvids</taxon>
        <taxon>Malvales</taxon>
        <taxon>Malvaceae</taxon>
        <taxon>Malvoideae</taxon>
        <taxon>Gossypium</taxon>
    </lineage>
</organism>
<dbReference type="Proteomes" id="UP000322667">
    <property type="component" value="Chromosome D02"/>
</dbReference>
<name>A0A5D2M1C0_GOSTO</name>
<accession>A0A5D2M1C0</accession>
<evidence type="ECO:0000313" key="1">
    <source>
        <dbReference type="EMBL" id="TYH85107.1"/>
    </source>
</evidence>
<evidence type="ECO:0000313" key="2">
    <source>
        <dbReference type="Proteomes" id="UP000322667"/>
    </source>
</evidence>
<dbReference type="AlphaFoldDB" id="A0A5D2M1C0"/>
<sequence>MSHRYQLTFLISPTRSNFRIPNPFPSLLLFFFPQIENPTSTSTDQPSHLRCTVLDDSTSRLQFHDASVVVVLYFSSLRFFCNFRRYNPWPTRLGGPNYYNSQTWLQPMRDILDAWGRFTSIYSYMRFK</sequence>
<dbReference type="EMBL" id="CM017624">
    <property type="protein sequence ID" value="TYH85107.1"/>
    <property type="molecule type" value="Genomic_DNA"/>
</dbReference>
<keyword evidence="2" id="KW-1185">Reference proteome</keyword>
<gene>
    <name evidence="1" type="ORF">ES332_D02G242600v1</name>
</gene>